<reference evidence="1" key="1">
    <citation type="submission" date="2021-01" db="EMBL/GenBank/DDBJ databases">
        <authorList>
            <person name="Corre E."/>
            <person name="Pelletier E."/>
            <person name="Niang G."/>
            <person name="Scheremetjew M."/>
            <person name="Finn R."/>
            <person name="Kale V."/>
            <person name="Holt S."/>
            <person name="Cochrane G."/>
            <person name="Meng A."/>
            <person name="Brown T."/>
            <person name="Cohen L."/>
        </authorList>
    </citation>
    <scope>NUCLEOTIDE SEQUENCE</scope>
    <source>
        <strain evidence="1">OF101</strain>
    </source>
</reference>
<dbReference type="AlphaFoldDB" id="A0A7S1RU13"/>
<name>A0A7S1RU13_ALECA</name>
<dbReference type="EMBL" id="HBGE01088782">
    <property type="protein sequence ID" value="CAD9176099.1"/>
    <property type="molecule type" value="Transcribed_RNA"/>
</dbReference>
<proteinExistence type="predicted"/>
<evidence type="ECO:0000313" key="1">
    <source>
        <dbReference type="EMBL" id="CAD9176099.1"/>
    </source>
</evidence>
<protein>
    <submittedName>
        <fullName evidence="1">Uncharacterized protein</fullName>
    </submittedName>
</protein>
<gene>
    <name evidence="1" type="ORF">ACAT0790_LOCUS52868</name>
</gene>
<accession>A0A7S1RU13</accession>
<organism evidence="1">
    <name type="scientific">Alexandrium catenella</name>
    <name type="common">Red tide dinoflagellate</name>
    <name type="synonym">Gonyaulax catenella</name>
    <dbReference type="NCBI Taxonomy" id="2925"/>
    <lineage>
        <taxon>Eukaryota</taxon>
        <taxon>Sar</taxon>
        <taxon>Alveolata</taxon>
        <taxon>Dinophyceae</taxon>
        <taxon>Gonyaulacales</taxon>
        <taxon>Pyrocystaceae</taxon>
        <taxon>Alexandrium</taxon>
    </lineage>
</organism>
<sequence length="208" mass="22240">MREVSSACSKLGAKMETIAAGLGKNTKSIATDKLAMKVVQISVQQAGEVMLAGMGEAFDSVSGLLAGPLTAFLKASTKEMAFYVKHHTSNALAKFNRNALQPFIKKAFEEEGDICEHVSVKVADFGKMSRSIKDNAVEAAAKLTQEAPAFGLHLLEIDIKLVPHVVSTTNKWLEDFGSSIAAMGKGFKAYHEAIAQGAKAKLHCSLKK</sequence>